<evidence type="ECO:0000313" key="2">
    <source>
        <dbReference type="Proteomes" id="UP000179266"/>
    </source>
</evidence>
<evidence type="ECO:0000313" key="1">
    <source>
        <dbReference type="EMBL" id="OGL43973.1"/>
    </source>
</evidence>
<gene>
    <name evidence="1" type="ORF">A2161_02300</name>
</gene>
<dbReference type="AlphaFoldDB" id="A0A1F7RR17"/>
<reference evidence="1 2" key="1">
    <citation type="journal article" date="2016" name="Nat. Commun.">
        <title>Thousands of microbial genomes shed light on interconnected biogeochemical processes in an aquifer system.</title>
        <authorList>
            <person name="Anantharaman K."/>
            <person name="Brown C.T."/>
            <person name="Hug L.A."/>
            <person name="Sharon I."/>
            <person name="Castelle C.J."/>
            <person name="Probst A.J."/>
            <person name="Thomas B.C."/>
            <person name="Singh A."/>
            <person name="Wilkins M.J."/>
            <person name="Karaoz U."/>
            <person name="Brodie E.L."/>
            <person name="Williams K.H."/>
            <person name="Hubbard S.S."/>
            <person name="Banfield J.F."/>
        </authorList>
    </citation>
    <scope>NUCLEOTIDE SEQUENCE [LARGE SCALE GENOMIC DNA]</scope>
</reference>
<comment type="caution">
    <text evidence="1">The sequence shown here is derived from an EMBL/GenBank/DDBJ whole genome shotgun (WGS) entry which is preliminary data.</text>
</comment>
<organism evidence="1 2">
    <name type="scientific">Candidatus Schekmanbacteria bacterium RBG_13_48_7</name>
    <dbReference type="NCBI Taxonomy" id="1817878"/>
    <lineage>
        <taxon>Bacteria</taxon>
        <taxon>Candidatus Schekmaniibacteriota</taxon>
    </lineage>
</organism>
<accession>A0A1F7RR17</accession>
<protein>
    <submittedName>
        <fullName evidence="1">Addiction module antitoxin</fullName>
    </submittedName>
</protein>
<sequence>MQKKLTITVDEEVYKGLHKSIGRRKISKFIENLVKPHVVNSDLEAAYEKMAKDRERENEAHDWAEAIIGDMDDQG</sequence>
<name>A0A1F7RR17_9BACT</name>
<proteinExistence type="predicted"/>
<dbReference type="EMBL" id="MGDD01000247">
    <property type="protein sequence ID" value="OGL43973.1"/>
    <property type="molecule type" value="Genomic_DNA"/>
</dbReference>
<dbReference type="Proteomes" id="UP000179266">
    <property type="component" value="Unassembled WGS sequence"/>
</dbReference>